<accession>A0AA39WD96</accession>
<dbReference type="AlphaFoldDB" id="A0AA39WD96"/>
<dbReference type="PANTHER" id="PTHR38790">
    <property type="entry name" value="2EXR DOMAIN-CONTAINING PROTEIN-RELATED"/>
    <property type="match status" value="1"/>
</dbReference>
<gene>
    <name evidence="2" type="ORF">B0T14DRAFT_525928</name>
</gene>
<reference evidence="2" key="1">
    <citation type="submission" date="2023-06" db="EMBL/GenBank/DDBJ databases">
        <title>Genome-scale phylogeny and comparative genomics of the fungal order Sordariales.</title>
        <authorList>
            <consortium name="Lawrence Berkeley National Laboratory"/>
            <person name="Hensen N."/>
            <person name="Bonometti L."/>
            <person name="Westerberg I."/>
            <person name="Brannstrom I.O."/>
            <person name="Guillou S."/>
            <person name="Cros-Aarteil S."/>
            <person name="Calhoun S."/>
            <person name="Haridas S."/>
            <person name="Kuo A."/>
            <person name="Mondo S."/>
            <person name="Pangilinan J."/>
            <person name="Riley R."/>
            <person name="Labutti K."/>
            <person name="Andreopoulos B."/>
            <person name="Lipzen A."/>
            <person name="Chen C."/>
            <person name="Yanf M."/>
            <person name="Daum C."/>
            <person name="Ng V."/>
            <person name="Clum A."/>
            <person name="Steindorff A."/>
            <person name="Ohm R."/>
            <person name="Martin F."/>
            <person name="Silar P."/>
            <person name="Natvig D."/>
            <person name="Lalanne C."/>
            <person name="Gautier V."/>
            <person name="Ament-Velasquez S.L."/>
            <person name="Kruys A."/>
            <person name="Hutchinson M.I."/>
            <person name="Powell A.J."/>
            <person name="Barry K."/>
            <person name="Miller A.N."/>
            <person name="Grigoriev I.V."/>
            <person name="Debuchy R."/>
            <person name="Gladieux P."/>
            <person name="Thoren M.H."/>
            <person name="Johannesson H."/>
        </authorList>
    </citation>
    <scope>NUCLEOTIDE SEQUENCE</scope>
    <source>
        <strain evidence="2">CBS 606.72</strain>
    </source>
</reference>
<evidence type="ECO:0000313" key="3">
    <source>
        <dbReference type="Proteomes" id="UP001175000"/>
    </source>
</evidence>
<proteinExistence type="predicted"/>
<keyword evidence="3" id="KW-1185">Reference proteome</keyword>
<dbReference type="EMBL" id="JAULSU010000006">
    <property type="protein sequence ID" value="KAK0613262.1"/>
    <property type="molecule type" value="Genomic_DNA"/>
</dbReference>
<evidence type="ECO:0000256" key="1">
    <source>
        <dbReference type="SAM" id="MobiDB-lite"/>
    </source>
</evidence>
<protein>
    <submittedName>
        <fullName evidence="2">Uncharacterized protein</fullName>
    </submittedName>
</protein>
<name>A0AA39WD96_9PEZI</name>
<organism evidence="2 3">
    <name type="scientific">Immersiella caudata</name>
    <dbReference type="NCBI Taxonomy" id="314043"/>
    <lineage>
        <taxon>Eukaryota</taxon>
        <taxon>Fungi</taxon>
        <taxon>Dikarya</taxon>
        <taxon>Ascomycota</taxon>
        <taxon>Pezizomycotina</taxon>
        <taxon>Sordariomycetes</taxon>
        <taxon>Sordariomycetidae</taxon>
        <taxon>Sordariales</taxon>
        <taxon>Lasiosphaeriaceae</taxon>
        <taxon>Immersiella</taxon>
    </lineage>
</organism>
<feature type="region of interest" description="Disordered" evidence="1">
    <location>
        <begin position="11"/>
        <end position="37"/>
    </location>
</feature>
<comment type="caution">
    <text evidence="2">The sequence shown here is derived from an EMBL/GenBank/DDBJ whole genome shotgun (WGS) entry which is preliminary data.</text>
</comment>
<evidence type="ECO:0000313" key="2">
    <source>
        <dbReference type="EMBL" id="KAK0613262.1"/>
    </source>
</evidence>
<dbReference type="Proteomes" id="UP001175000">
    <property type="component" value="Unassembled WGS sequence"/>
</dbReference>
<sequence>MRKFRTRLVARLSKQKRSEGPAEAPVPSIPRTNNSIHGTLPANQSSSLFFGRLPPELRQKILRHGFGNCEIHIYFAFMVPRPPAGAAQTPNQVRHGGFPPLIPDLVTAEGPKAWRWYSCRCYDPLMLAGNSRRLRWVDTCLQGNGDFSKWPGEFPQSCMVGAMGFLLACRQAHQEGCEILYTTNTFRVAQHDLSQLLIRQTLIPKSPIVIDPVHLPTITSLEMTWDFQLWSPSGKPIIATHNRLRLQESLDLLTQAFPNLRWLHVIFTENLLKGIHINMSSDNNVDEVDNVLLQPLLRATKAMPNTKHISFALPMNMFFAVRTTVGKRIMDENGVVDTRQAEARLLEYKTHGLRGLDQWYPFEVDERDQGRAGEGFWITCGTDASETGIIWGCSGSM</sequence>